<dbReference type="PROSITE" id="PS00924">
    <property type="entry name" value="ASP_GLU_RACEMASE_2"/>
    <property type="match status" value="1"/>
</dbReference>
<comment type="similarity">
    <text evidence="7">Belongs to the aspartate/glutamate racemases family.</text>
</comment>
<evidence type="ECO:0000256" key="6">
    <source>
        <dbReference type="ARBA" id="ARBA00023316"/>
    </source>
</evidence>
<evidence type="ECO:0000256" key="4">
    <source>
        <dbReference type="ARBA" id="ARBA00022984"/>
    </source>
</evidence>
<feature type="binding site" evidence="7">
    <location>
        <begin position="187"/>
        <end position="188"/>
    </location>
    <ligand>
        <name>substrate</name>
    </ligand>
</feature>
<feature type="active site" description="Proton donor/acceptor" evidence="7">
    <location>
        <position position="186"/>
    </location>
</feature>
<dbReference type="FunFam" id="3.40.50.1860:FF:000001">
    <property type="entry name" value="Glutamate racemase"/>
    <property type="match status" value="1"/>
</dbReference>
<dbReference type="UniPathway" id="UPA00219"/>
<evidence type="ECO:0000256" key="7">
    <source>
        <dbReference type="HAMAP-Rule" id="MF_00258"/>
    </source>
</evidence>
<name>A0A8J6JJR2_9FIRM</name>
<reference evidence="8" key="1">
    <citation type="submission" date="2020-08" db="EMBL/GenBank/DDBJ databases">
        <title>Genome public.</title>
        <authorList>
            <person name="Liu C."/>
            <person name="Sun Q."/>
        </authorList>
    </citation>
    <scope>NUCLEOTIDE SEQUENCE</scope>
    <source>
        <strain evidence="8">NSJ-52</strain>
    </source>
</reference>
<sequence>MDRRPIGVFDSGLGGLTAVRELSRLLPGEEIIYFGDTGRVPYGSRSRETITKYARQDVAFLRTFDLKAIVIACGTVSTTALEVLAAENPIPVLGVVAPAAEEAAALTRNGKIGLIGTQASIRTGAYERQIARLAPDAAVSALACPLFVPLVENGRFRPGDKVAEMVAAEYLTPLKEAGVDTLVLGCTHYPLLSAVIGDFMGSGVKLVNTGAACARQVARQMEADGTLAGADGPGVRRYFVSDSVDDFSRLASIFLGEDVAGEVAQVDITIY</sequence>
<evidence type="ECO:0000313" key="8">
    <source>
        <dbReference type="EMBL" id="MBC5737333.1"/>
    </source>
</evidence>
<dbReference type="HAMAP" id="MF_00258">
    <property type="entry name" value="Glu_racemase"/>
    <property type="match status" value="1"/>
</dbReference>
<dbReference type="GO" id="GO:0009252">
    <property type="term" value="P:peptidoglycan biosynthetic process"/>
    <property type="evidence" value="ECO:0007669"/>
    <property type="project" value="UniProtKB-UniRule"/>
</dbReference>
<feature type="binding site" evidence="7">
    <location>
        <begin position="42"/>
        <end position="43"/>
    </location>
    <ligand>
        <name>substrate</name>
    </ligand>
</feature>
<evidence type="ECO:0000256" key="5">
    <source>
        <dbReference type="ARBA" id="ARBA00023235"/>
    </source>
</evidence>
<dbReference type="RefSeq" id="WP_155150061.1">
    <property type="nucleotide sequence ID" value="NZ_JACOPQ010000007.1"/>
</dbReference>
<comment type="catalytic activity">
    <reaction evidence="1 7">
        <text>L-glutamate = D-glutamate</text>
        <dbReference type="Rhea" id="RHEA:12813"/>
        <dbReference type="ChEBI" id="CHEBI:29985"/>
        <dbReference type="ChEBI" id="CHEBI:29986"/>
        <dbReference type="EC" id="5.1.1.3"/>
    </reaction>
</comment>
<dbReference type="Proteomes" id="UP000607645">
    <property type="component" value="Unassembled WGS sequence"/>
</dbReference>
<dbReference type="SUPFAM" id="SSF53681">
    <property type="entry name" value="Aspartate/glutamate racemase"/>
    <property type="match status" value="2"/>
</dbReference>
<keyword evidence="5 7" id="KW-0413">Isomerase</keyword>
<dbReference type="Gene3D" id="3.40.50.1860">
    <property type="match status" value="2"/>
</dbReference>
<dbReference type="PANTHER" id="PTHR21198:SF2">
    <property type="entry name" value="GLUTAMATE RACEMASE"/>
    <property type="match status" value="1"/>
</dbReference>
<dbReference type="InterPro" id="IPR015942">
    <property type="entry name" value="Asp/Glu/hydantoin_racemase"/>
</dbReference>
<accession>A0A8J6JJR2</accession>
<dbReference type="EC" id="5.1.1.3" evidence="2 7"/>
<evidence type="ECO:0000256" key="3">
    <source>
        <dbReference type="ARBA" id="ARBA00022960"/>
    </source>
</evidence>
<dbReference type="InterPro" id="IPR004391">
    <property type="entry name" value="Glu_race"/>
</dbReference>
<evidence type="ECO:0000256" key="1">
    <source>
        <dbReference type="ARBA" id="ARBA00001602"/>
    </source>
</evidence>
<keyword evidence="3 7" id="KW-0133">Cell shape</keyword>
<feature type="active site" description="Proton donor/acceptor" evidence="7">
    <location>
        <position position="73"/>
    </location>
</feature>
<dbReference type="NCBIfam" id="TIGR00067">
    <property type="entry name" value="glut_race"/>
    <property type="match status" value="1"/>
</dbReference>
<feature type="binding site" evidence="7">
    <location>
        <begin position="10"/>
        <end position="11"/>
    </location>
    <ligand>
        <name>substrate</name>
    </ligand>
</feature>
<dbReference type="EMBL" id="JACOPQ010000007">
    <property type="protein sequence ID" value="MBC5737333.1"/>
    <property type="molecule type" value="Genomic_DNA"/>
</dbReference>
<dbReference type="InterPro" id="IPR001920">
    <property type="entry name" value="Asp/Glu_race"/>
</dbReference>
<dbReference type="PANTHER" id="PTHR21198">
    <property type="entry name" value="GLUTAMATE RACEMASE"/>
    <property type="match status" value="1"/>
</dbReference>
<dbReference type="InterPro" id="IPR033134">
    <property type="entry name" value="Asp/Glu_racemase_AS_2"/>
</dbReference>
<comment type="caution">
    <text evidence="7">Lacks conserved residue(s) required for the propagation of feature annotation.</text>
</comment>
<protein>
    <recommendedName>
        <fullName evidence="2 7">Glutamate racemase</fullName>
        <ecNumber evidence="2 7">5.1.1.3</ecNumber>
    </recommendedName>
</protein>
<dbReference type="GO" id="GO:0008360">
    <property type="term" value="P:regulation of cell shape"/>
    <property type="evidence" value="ECO:0007669"/>
    <property type="project" value="UniProtKB-KW"/>
</dbReference>
<comment type="function">
    <text evidence="7">Provides the (R)-glutamate required for cell wall biosynthesis.</text>
</comment>
<gene>
    <name evidence="7" type="primary">murI</name>
    <name evidence="8" type="ORF">H8S62_09985</name>
</gene>
<keyword evidence="6 7" id="KW-0961">Cell wall biogenesis/degradation</keyword>
<dbReference type="AlphaFoldDB" id="A0A8J6JJR2"/>
<evidence type="ECO:0000256" key="2">
    <source>
        <dbReference type="ARBA" id="ARBA00013090"/>
    </source>
</evidence>
<dbReference type="GO" id="GO:0008881">
    <property type="term" value="F:glutamate racemase activity"/>
    <property type="evidence" value="ECO:0007669"/>
    <property type="project" value="UniProtKB-UniRule"/>
</dbReference>
<dbReference type="Pfam" id="PF01177">
    <property type="entry name" value="Asp_Glu_race"/>
    <property type="match status" value="1"/>
</dbReference>
<proteinExistence type="inferred from homology"/>
<keyword evidence="9" id="KW-1185">Reference proteome</keyword>
<keyword evidence="4 7" id="KW-0573">Peptidoglycan synthesis</keyword>
<evidence type="ECO:0000313" key="9">
    <source>
        <dbReference type="Proteomes" id="UP000607645"/>
    </source>
</evidence>
<dbReference type="GO" id="GO:0071555">
    <property type="term" value="P:cell wall organization"/>
    <property type="evidence" value="ECO:0007669"/>
    <property type="project" value="UniProtKB-KW"/>
</dbReference>
<comment type="caution">
    <text evidence="8">The sequence shown here is derived from an EMBL/GenBank/DDBJ whole genome shotgun (WGS) entry which is preliminary data.</text>
</comment>
<organism evidence="8 9">
    <name type="scientific">Lawsonibacter faecis</name>
    <dbReference type="NCBI Taxonomy" id="2763052"/>
    <lineage>
        <taxon>Bacteria</taxon>
        <taxon>Bacillati</taxon>
        <taxon>Bacillota</taxon>
        <taxon>Clostridia</taxon>
        <taxon>Eubacteriales</taxon>
        <taxon>Oscillospiraceae</taxon>
        <taxon>Lawsonibacter</taxon>
    </lineage>
</organism>
<comment type="pathway">
    <text evidence="7">Cell wall biogenesis; peptidoglycan biosynthesis.</text>
</comment>